<feature type="non-terminal residue" evidence="2">
    <location>
        <position position="157"/>
    </location>
</feature>
<feature type="chain" id="PRO_5021376210" description="PEP-CTERM sorting domain-containing protein" evidence="1">
    <location>
        <begin position="22"/>
        <end position="157"/>
    </location>
</feature>
<evidence type="ECO:0000313" key="2">
    <source>
        <dbReference type="EMBL" id="TFW16568.1"/>
    </source>
</evidence>
<evidence type="ECO:0000256" key="1">
    <source>
        <dbReference type="SAM" id="SignalP"/>
    </source>
</evidence>
<feature type="signal peptide" evidence="1">
    <location>
        <begin position="1"/>
        <end position="21"/>
    </location>
</feature>
<accession>A0A4Y9SAG5</accession>
<sequence length="157" mass="15898">MPIKPLLAAALLAASLPAAHAATTTIDLNSLGQAPAAMQWTVPHAGGAFEDIYRFHWTDQPSPGSAMLAALLDGSAGLGGLQLALHTGDGYQLTEPSATGMGVMMVDGDFAIHVSGTADDSGTASYHLSMEAVVHAVPEPAGWALLLAGGAVLGAWR</sequence>
<dbReference type="AlphaFoldDB" id="A0A4Y9SAG5"/>
<organism evidence="2 3">
    <name type="scientific">Zemynaea arenosa</name>
    <dbReference type="NCBI Taxonomy" id="2561931"/>
    <lineage>
        <taxon>Bacteria</taxon>
        <taxon>Pseudomonadati</taxon>
        <taxon>Pseudomonadota</taxon>
        <taxon>Betaproteobacteria</taxon>
        <taxon>Burkholderiales</taxon>
        <taxon>Oxalobacteraceae</taxon>
        <taxon>Telluria group</taxon>
        <taxon>Zemynaea</taxon>
    </lineage>
</organism>
<keyword evidence="1" id="KW-0732">Signal</keyword>
<dbReference type="NCBIfam" id="NF038126">
    <property type="entry name" value="PEP_CTERM_FxDxF"/>
    <property type="match status" value="1"/>
</dbReference>
<dbReference type="Proteomes" id="UP000298438">
    <property type="component" value="Unassembled WGS sequence"/>
</dbReference>
<evidence type="ECO:0000313" key="3">
    <source>
        <dbReference type="Proteomes" id="UP000298438"/>
    </source>
</evidence>
<keyword evidence="3" id="KW-1185">Reference proteome</keyword>
<proteinExistence type="predicted"/>
<name>A0A4Y9SAG5_9BURK</name>
<comment type="caution">
    <text evidence="2">The sequence shown here is derived from an EMBL/GenBank/DDBJ whole genome shotgun (WGS) entry which is preliminary data.</text>
</comment>
<dbReference type="EMBL" id="SPVF01000208">
    <property type="protein sequence ID" value="TFW16568.1"/>
    <property type="molecule type" value="Genomic_DNA"/>
</dbReference>
<protein>
    <recommendedName>
        <fullName evidence="4">PEP-CTERM sorting domain-containing protein</fullName>
    </recommendedName>
</protein>
<gene>
    <name evidence="2" type="ORF">E4L96_16105</name>
</gene>
<dbReference type="RefSeq" id="WP_135208238.1">
    <property type="nucleotide sequence ID" value="NZ_SPVF01000208.1"/>
</dbReference>
<evidence type="ECO:0008006" key="4">
    <source>
        <dbReference type="Google" id="ProtNLM"/>
    </source>
</evidence>
<reference evidence="2 3" key="1">
    <citation type="submission" date="2019-03" db="EMBL/GenBank/DDBJ databases">
        <title>Draft Genome Sequence of Massilia arenosa sp. nov., a Novel Massilia Species Isolated from a Sandy-loam Maize Soil.</title>
        <authorList>
            <person name="Raths R."/>
            <person name="Peta V."/>
            <person name="Bucking H."/>
        </authorList>
    </citation>
    <scope>NUCLEOTIDE SEQUENCE [LARGE SCALE GENOMIC DNA]</scope>
    <source>
        <strain evidence="2 3">MC02</strain>
    </source>
</reference>